<evidence type="ECO:0000313" key="1">
    <source>
        <dbReference type="EMBL" id="OZC11922.1"/>
    </source>
</evidence>
<gene>
    <name evidence="1" type="ORF">X798_01103</name>
</gene>
<dbReference type="OrthoDB" id="10435971at2759"/>
<dbReference type="Proteomes" id="UP000242913">
    <property type="component" value="Unassembled WGS sequence"/>
</dbReference>
<organism evidence="1 2">
    <name type="scientific">Onchocerca flexuosa</name>
    <dbReference type="NCBI Taxonomy" id="387005"/>
    <lineage>
        <taxon>Eukaryota</taxon>
        <taxon>Metazoa</taxon>
        <taxon>Ecdysozoa</taxon>
        <taxon>Nematoda</taxon>
        <taxon>Chromadorea</taxon>
        <taxon>Rhabditida</taxon>
        <taxon>Spirurina</taxon>
        <taxon>Spiruromorpha</taxon>
        <taxon>Filarioidea</taxon>
        <taxon>Onchocercidae</taxon>
        <taxon>Onchocerca</taxon>
    </lineage>
</organism>
<evidence type="ECO:0000313" key="2">
    <source>
        <dbReference type="Proteomes" id="UP000242913"/>
    </source>
</evidence>
<protein>
    <submittedName>
        <fullName evidence="1">Uncharacterized protein</fullName>
    </submittedName>
</protein>
<accession>A0A238C375</accession>
<dbReference type="AlphaFoldDB" id="A0A238C375"/>
<proteinExistence type="predicted"/>
<sequence>MAFYFALMNISRTTFDNSAKRRSLSVPHYQDHLQRSDRRRCTIISYSANGLHKQDELSSQTYQGQREFYKVEKNSKPRNDIQGKKVMFEKRESGKIVIKVNNFSKSHAFLDEDKNINTNCKEKDNALHAEHLVTTFHNENVKHNQRNVVKKSLRLVTKQKKIEFQARSKKISSRIISLFRQRKKSERPNRRTQYRIE</sequence>
<reference evidence="1 2" key="1">
    <citation type="submission" date="2015-12" db="EMBL/GenBank/DDBJ databases">
        <title>Draft genome of the nematode, Onchocerca flexuosa.</title>
        <authorList>
            <person name="Mitreva M."/>
        </authorList>
    </citation>
    <scope>NUCLEOTIDE SEQUENCE [LARGE SCALE GENOMIC DNA]</scope>
    <source>
        <strain evidence="1">Red Deer</strain>
    </source>
</reference>
<keyword evidence="2" id="KW-1185">Reference proteome</keyword>
<name>A0A238C375_9BILA</name>
<dbReference type="EMBL" id="KZ269979">
    <property type="protein sequence ID" value="OZC11922.1"/>
    <property type="molecule type" value="Genomic_DNA"/>
</dbReference>